<dbReference type="EMBL" id="JBHSBB010000001">
    <property type="protein sequence ID" value="MFC4030019.1"/>
    <property type="molecule type" value="Genomic_DNA"/>
</dbReference>
<evidence type="ECO:0000313" key="9">
    <source>
        <dbReference type="EMBL" id="MFC4030019.1"/>
    </source>
</evidence>
<evidence type="ECO:0000256" key="2">
    <source>
        <dbReference type="ARBA" id="ARBA00022448"/>
    </source>
</evidence>
<evidence type="ECO:0000256" key="4">
    <source>
        <dbReference type="ARBA" id="ARBA00022692"/>
    </source>
</evidence>
<comment type="subcellular location">
    <subcellularLocation>
        <location evidence="1 7">Cell membrane</location>
        <topology evidence="1 7">Multi-pass membrane protein</topology>
    </subcellularLocation>
</comment>
<evidence type="ECO:0000256" key="3">
    <source>
        <dbReference type="ARBA" id="ARBA00022475"/>
    </source>
</evidence>
<feature type="transmembrane region" description="Helical" evidence="7">
    <location>
        <begin position="24"/>
        <end position="43"/>
    </location>
</feature>
<evidence type="ECO:0000256" key="6">
    <source>
        <dbReference type="ARBA" id="ARBA00023136"/>
    </source>
</evidence>
<feature type="transmembrane region" description="Helical" evidence="7">
    <location>
        <begin position="253"/>
        <end position="275"/>
    </location>
</feature>
<dbReference type="Pfam" id="PF00528">
    <property type="entry name" value="BPD_transp_1"/>
    <property type="match status" value="1"/>
</dbReference>
<sequence>MTVSEAAGRLRVGRAPVRRRRPPLPLLGGGAVVALWVVVALAWPRLVPYAPDAQLPQDRFLGPSGAHWLGTDQFGRDVLSRMLAGSRPVMEVAPAATALAVVVGTAVGLTVGARGGWLDEVVMRLVDAIAVFPAIIAAVLFVALLGHSVTVVLVVIAVTFVPLVARSVRAATLVEREKPYVEAARLRGEPGWSLLLREILPNVRGTVLVEATSRLGDAVFAAATLSFLGLGQPPGSPEWGSSINDNRVWLENAPWTVLSPALAIASLVVGVALVADSVRSRSDISGSGKEESAV</sequence>
<evidence type="ECO:0000256" key="5">
    <source>
        <dbReference type="ARBA" id="ARBA00022989"/>
    </source>
</evidence>
<keyword evidence="5 7" id="KW-1133">Transmembrane helix</keyword>
<feature type="transmembrane region" description="Helical" evidence="7">
    <location>
        <begin position="151"/>
        <end position="168"/>
    </location>
</feature>
<keyword evidence="10" id="KW-1185">Reference proteome</keyword>
<feature type="domain" description="ABC transmembrane type-1" evidence="8">
    <location>
        <begin position="86"/>
        <end position="275"/>
    </location>
</feature>
<evidence type="ECO:0000313" key="10">
    <source>
        <dbReference type="Proteomes" id="UP001595765"/>
    </source>
</evidence>
<dbReference type="InterPro" id="IPR000515">
    <property type="entry name" value="MetI-like"/>
</dbReference>
<reference evidence="10" key="1">
    <citation type="journal article" date="2019" name="Int. J. Syst. Evol. Microbiol.">
        <title>The Global Catalogue of Microorganisms (GCM) 10K type strain sequencing project: providing services to taxonomists for standard genome sequencing and annotation.</title>
        <authorList>
            <consortium name="The Broad Institute Genomics Platform"/>
            <consortium name="The Broad Institute Genome Sequencing Center for Infectious Disease"/>
            <person name="Wu L."/>
            <person name="Ma J."/>
        </authorList>
    </citation>
    <scope>NUCLEOTIDE SEQUENCE [LARGE SCALE GENOMIC DNA]</scope>
    <source>
        <strain evidence="10">CGMCC 4.7237</strain>
    </source>
</reference>
<dbReference type="Proteomes" id="UP001595765">
    <property type="component" value="Unassembled WGS sequence"/>
</dbReference>
<protein>
    <submittedName>
        <fullName evidence="9">ABC transporter permease</fullName>
    </submittedName>
</protein>
<dbReference type="PROSITE" id="PS50928">
    <property type="entry name" value="ABC_TM1"/>
    <property type="match status" value="1"/>
</dbReference>
<keyword evidence="4 7" id="KW-0812">Transmembrane</keyword>
<keyword evidence="2 7" id="KW-0813">Transport</keyword>
<dbReference type="CDD" id="cd06261">
    <property type="entry name" value="TM_PBP2"/>
    <property type="match status" value="1"/>
</dbReference>
<feature type="transmembrane region" description="Helical" evidence="7">
    <location>
        <begin position="92"/>
        <end position="113"/>
    </location>
</feature>
<dbReference type="RefSeq" id="WP_386424818.1">
    <property type="nucleotide sequence ID" value="NZ_JBHSBB010000001.1"/>
</dbReference>
<keyword evidence="6 7" id="KW-0472">Membrane</keyword>
<comment type="caution">
    <text evidence="9">The sequence shown here is derived from an EMBL/GenBank/DDBJ whole genome shotgun (WGS) entry which is preliminary data.</text>
</comment>
<dbReference type="Gene3D" id="1.10.3720.10">
    <property type="entry name" value="MetI-like"/>
    <property type="match status" value="1"/>
</dbReference>
<gene>
    <name evidence="9" type="ORF">ACFO3J_00880</name>
</gene>
<name>A0ABV8HD75_9ACTN</name>
<feature type="transmembrane region" description="Helical" evidence="7">
    <location>
        <begin position="125"/>
        <end position="145"/>
    </location>
</feature>
<dbReference type="PANTHER" id="PTHR43386">
    <property type="entry name" value="OLIGOPEPTIDE TRANSPORT SYSTEM PERMEASE PROTEIN APPC"/>
    <property type="match status" value="1"/>
</dbReference>
<dbReference type="PANTHER" id="PTHR43386:SF25">
    <property type="entry name" value="PEPTIDE ABC TRANSPORTER PERMEASE PROTEIN"/>
    <property type="match status" value="1"/>
</dbReference>
<accession>A0ABV8HD75</accession>
<comment type="similarity">
    <text evidence="7">Belongs to the binding-protein-dependent transport system permease family.</text>
</comment>
<organism evidence="9 10">
    <name type="scientific">Streptomyces polygonati</name>
    <dbReference type="NCBI Taxonomy" id="1617087"/>
    <lineage>
        <taxon>Bacteria</taxon>
        <taxon>Bacillati</taxon>
        <taxon>Actinomycetota</taxon>
        <taxon>Actinomycetes</taxon>
        <taxon>Kitasatosporales</taxon>
        <taxon>Streptomycetaceae</taxon>
        <taxon>Streptomyces</taxon>
    </lineage>
</organism>
<evidence type="ECO:0000256" key="1">
    <source>
        <dbReference type="ARBA" id="ARBA00004651"/>
    </source>
</evidence>
<proteinExistence type="inferred from homology"/>
<keyword evidence="3" id="KW-1003">Cell membrane</keyword>
<evidence type="ECO:0000256" key="7">
    <source>
        <dbReference type="RuleBase" id="RU363032"/>
    </source>
</evidence>
<dbReference type="InterPro" id="IPR035906">
    <property type="entry name" value="MetI-like_sf"/>
</dbReference>
<evidence type="ECO:0000259" key="8">
    <source>
        <dbReference type="PROSITE" id="PS50928"/>
    </source>
</evidence>
<dbReference type="SUPFAM" id="SSF161098">
    <property type="entry name" value="MetI-like"/>
    <property type="match status" value="1"/>
</dbReference>
<dbReference type="InterPro" id="IPR050366">
    <property type="entry name" value="BP-dependent_transpt_permease"/>
</dbReference>